<dbReference type="KEGG" id="sami:SAMIE_1006480"/>
<dbReference type="EMBL" id="AP018664">
    <property type="protein sequence ID" value="BBD97147.1"/>
    <property type="molecule type" value="Genomic_DNA"/>
</dbReference>
<dbReference type="Pfam" id="PF06057">
    <property type="entry name" value="VirJ"/>
    <property type="match status" value="1"/>
</dbReference>
<dbReference type="Gene3D" id="3.40.50.1820">
    <property type="entry name" value="alpha/beta hydrolase"/>
    <property type="match status" value="1"/>
</dbReference>
<reference evidence="2 3" key="1">
    <citation type="submission" date="2018-05" db="EMBL/GenBank/DDBJ databases">
        <title>Complete Genome Sequence of the Nonylphenol-Degrading Bacterium Sphingobium amiense DSM 16289T.</title>
        <authorList>
            <person name="Ootsuka M."/>
            <person name="Nishizawa T."/>
            <person name="Ohta H."/>
        </authorList>
    </citation>
    <scope>NUCLEOTIDE SEQUENCE [LARGE SCALE GENOMIC DNA]</scope>
    <source>
        <strain evidence="2 3">DSM 16289</strain>
    </source>
</reference>
<protein>
    <submittedName>
        <fullName evidence="2">Type IV secretion system protein VirJ</fullName>
    </submittedName>
</protein>
<evidence type="ECO:0000259" key="1">
    <source>
        <dbReference type="Pfam" id="PF06057"/>
    </source>
</evidence>
<gene>
    <name evidence="2" type="ORF">SAMIE_1006480</name>
</gene>
<proteinExistence type="predicted"/>
<evidence type="ECO:0000313" key="2">
    <source>
        <dbReference type="EMBL" id="BBD97147.1"/>
    </source>
</evidence>
<accession>A0A494W3H1</accession>
<dbReference type="AlphaFoldDB" id="A0A494W3H1"/>
<dbReference type="Proteomes" id="UP000279959">
    <property type="component" value="Chromosome"/>
</dbReference>
<name>A0A494W3H1_9SPHN</name>
<evidence type="ECO:0000313" key="3">
    <source>
        <dbReference type="Proteomes" id="UP000279959"/>
    </source>
</evidence>
<feature type="domain" description="Bacterial virulence" evidence="1">
    <location>
        <begin position="42"/>
        <end position="226"/>
    </location>
</feature>
<dbReference type="SUPFAM" id="SSF53474">
    <property type="entry name" value="alpha/beta-Hydrolases"/>
    <property type="match status" value="1"/>
</dbReference>
<keyword evidence="3" id="KW-1185">Reference proteome</keyword>
<sequence length="235" mass="25022">MAAVALLAALLLAAFAWLGYIGGSVFTAIVPGHYRPRPGEPVAILWSGDMGFRLGMGPMIADHLVKDGIPVIGVNSLAYFNVRRTPQEAEALLDRSIRQAWKINRQARLLLVGQSYGADMLQVALAGLPPATRKAVGQIILVVPGATVAFRASPTEIFTFAMHEEPALPTARGLGWAPTLCIGGREEASGLCRLLHQRGVRTVLLPGGHPLRRDDDAVYAVMRRAMASSGVAGGR</sequence>
<organism evidence="2 3">
    <name type="scientific">Sphingobium amiense</name>
    <dbReference type="NCBI Taxonomy" id="135719"/>
    <lineage>
        <taxon>Bacteria</taxon>
        <taxon>Pseudomonadati</taxon>
        <taxon>Pseudomonadota</taxon>
        <taxon>Alphaproteobacteria</taxon>
        <taxon>Sphingomonadales</taxon>
        <taxon>Sphingomonadaceae</taxon>
        <taxon>Sphingobium</taxon>
    </lineage>
</organism>
<dbReference type="InterPro" id="IPR029058">
    <property type="entry name" value="AB_hydrolase_fold"/>
</dbReference>
<dbReference type="InterPro" id="IPR010333">
    <property type="entry name" value="VirJ"/>
</dbReference>